<dbReference type="PANTHER" id="PTHR22642">
    <property type="entry name" value="IMIDAZOLONEPROPIONASE"/>
    <property type="match status" value="1"/>
</dbReference>
<sequence>MHTTIYTARKIITMNPNQPVVSHVAVRDGRILGAGSLEDLAGWGDYDLDERFADKVLMPGMIEGHGHTMEGALWSFSYVGWFDRMDPDGHVWPGLKSVDAVVARLSEMERAMKDPDAPLLGWGLDPIYMGNVRMTRADLDRVSSTRPVGILHASGHILNVNTKGLELAGLLKQGNNHSGIPLGADGLPTGELKSPEIMMPAGKHVGMDRAFLAADAQGLVNYGRLCVRAGVTTSSDLGQQLNDDLVGLFERVTGDQSYPACLVVFRINFGVSPEELVDYTASLRTRTTNRLDLGRIKVIADGSIQGFSARLQWPGYYNGAENGLWYVAPDQLAEIYGRALKAGVQVHTHTNGDEATQLAIDTLEAALRKHPDFDHRFTLQHCQLASAAQFRKMARLGMCVNLFANHHFYWGDEHYSLTVGPERARRMNACRTALEAGVPMTIHSDAPVTPLAPLFTAWAAVNRLTASGRVQGEGERISVQDALFAVTLGAAITMKMDHQIGSIEVGKRADFAVLEEDPTEADPAALKDLAVWGTVQGGRIFAAADI</sequence>
<accession>A0ABW2B8R4</accession>
<comment type="caution">
    <text evidence="2">The sequence shown here is derived from an EMBL/GenBank/DDBJ whole genome shotgun (WGS) entry which is preliminary data.</text>
</comment>
<dbReference type="Pfam" id="PF07969">
    <property type="entry name" value="Amidohydro_3"/>
    <property type="match status" value="1"/>
</dbReference>
<dbReference type="Gene3D" id="2.30.40.10">
    <property type="entry name" value="Urease, subunit C, domain 1"/>
    <property type="match status" value="1"/>
</dbReference>
<dbReference type="Gene3D" id="3.10.310.70">
    <property type="match status" value="1"/>
</dbReference>
<keyword evidence="2" id="KW-0378">Hydrolase</keyword>
<evidence type="ECO:0000313" key="3">
    <source>
        <dbReference type="Proteomes" id="UP001596353"/>
    </source>
</evidence>
<dbReference type="CDD" id="cd01300">
    <property type="entry name" value="YtcJ_like"/>
    <property type="match status" value="1"/>
</dbReference>
<organism evidence="2 3">
    <name type="scientific">Sulfitobacter porphyrae</name>
    <dbReference type="NCBI Taxonomy" id="1246864"/>
    <lineage>
        <taxon>Bacteria</taxon>
        <taxon>Pseudomonadati</taxon>
        <taxon>Pseudomonadota</taxon>
        <taxon>Alphaproteobacteria</taxon>
        <taxon>Rhodobacterales</taxon>
        <taxon>Roseobacteraceae</taxon>
        <taxon>Sulfitobacter</taxon>
    </lineage>
</organism>
<dbReference type="EMBL" id="JBHSWG010000003">
    <property type="protein sequence ID" value="MFC6762130.1"/>
    <property type="molecule type" value="Genomic_DNA"/>
</dbReference>
<gene>
    <name evidence="2" type="ORF">ACFQFQ_25680</name>
</gene>
<protein>
    <submittedName>
        <fullName evidence="2">Amidohydrolase</fullName>
        <ecNumber evidence="2">3.5.-.-</ecNumber>
    </submittedName>
</protein>
<proteinExistence type="predicted"/>
<feature type="domain" description="Amidohydrolase 3" evidence="1">
    <location>
        <begin position="54"/>
        <end position="540"/>
    </location>
</feature>
<evidence type="ECO:0000259" key="1">
    <source>
        <dbReference type="Pfam" id="PF07969"/>
    </source>
</evidence>
<dbReference type="SUPFAM" id="SSF51338">
    <property type="entry name" value="Composite domain of metallo-dependent hydrolases"/>
    <property type="match status" value="1"/>
</dbReference>
<dbReference type="InterPro" id="IPR013108">
    <property type="entry name" value="Amidohydro_3"/>
</dbReference>
<keyword evidence="3" id="KW-1185">Reference proteome</keyword>
<dbReference type="InterPro" id="IPR011059">
    <property type="entry name" value="Metal-dep_hydrolase_composite"/>
</dbReference>
<name>A0ABW2B8R4_9RHOB</name>
<dbReference type="InterPro" id="IPR033932">
    <property type="entry name" value="YtcJ-like"/>
</dbReference>
<reference evidence="3" key="1">
    <citation type="journal article" date="2019" name="Int. J. Syst. Evol. Microbiol.">
        <title>The Global Catalogue of Microorganisms (GCM) 10K type strain sequencing project: providing services to taxonomists for standard genome sequencing and annotation.</title>
        <authorList>
            <consortium name="The Broad Institute Genomics Platform"/>
            <consortium name="The Broad Institute Genome Sequencing Center for Infectious Disease"/>
            <person name="Wu L."/>
            <person name="Ma J."/>
        </authorList>
    </citation>
    <scope>NUCLEOTIDE SEQUENCE [LARGE SCALE GENOMIC DNA]</scope>
    <source>
        <strain evidence="3">CCUG 66188</strain>
    </source>
</reference>
<dbReference type="GO" id="GO:0016787">
    <property type="term" value="F:hydrolase activity"/>
    <property type="evidence" value="ECO:0007669"/>
    <property type="project" value="UniProtKB-KW"/>
</dbReference>
<dbReference type="Proteomes" id="UP001596353">
    <property type="component" value="Unassembled WGS sequence"/>
</dbReference>
<dbReference type="SUPFAM" id="SSF51556">
    <property type="entry name" value="Metallo-dependent hydrolases"/>
    <property type="match status" value="1"/>
</dbReference>
<dbReference type="EC" id="3.5.-.-" evidence="2"/>
<dbReference type="PANTHER" id="PTHR22642:SF2">
    <property type="entry name" value="PROTEIN LONG AFTER FAR-RED 3"/>
    <property type="match status" value="1"/>
</dbReference>
<dbReference type="Gene3D" id="3.20.20.140">
    <property type="entry name" value="Metal-dependent hydrolases"/>
    <property type="match status" value="1"/>
</dbReference>
<dbReference type="InterPro" id="IPR032466">
    <property type="entry name" value="Metal_Hydrolase"/>
</dbReference>
<evidence type="ECO:0000313" key="2">
    <source>
        <dbReference type="EMBL" id="MFC6762130.1"/>
    </source>
</evidence>